<feature type="chain" id="PRO_5011741635" evidence="1">
    <location>
        <begin position="20"/>
        <end position="458"/>
    </location>
</feature>
<dbReference type="InterPro" id="IPR059226">
    <property type="entry name" value="Choice_anch_Q_dom"/>
</dbReference>
<sequence length="458" mass="48818">MKAVLCASTLLALVCNVHATTFFVNKTQDTFDGVCDADCSLRDAIQAANVNAGEDVIRLQGTTYHISIPTTLQPVGEDDDIDPEVDEDDNQVGDLDIADDLKIIGRSGTRLDANYVYRVLEVLPGARVKLQDLEIRRGWVPEAGGGIANGGTLTLLRVRVAENRSASRYYFGKGGGIFNEGVLELRRSEIADNFVNGGEGSDARGAGLFNTGNLLMSDSMVRDNIAHDDGDSGAGAGLYNRGQATIRRSLFTGNVGEYHGHGGAILNVEGARLTLENTTISDNHSGMQGGGALANGERMDWEWEKPGEIHLTNVTIAENENGGLFNAGRATWINTLIASNYQGPLPNTRNYYAGTNCENHGQFQTTQVSVLLGNDGNCVGDILVDNGTVLNFVLYPLANNGGPTPTHALRPGPYAIDTSVARCPMHDQRGALRPVDGNGDGSAICDIGAFEHQPDDSL</sequence>
<dbReference type="InterPro" id="IPR011050">
    <property type="entry name" value="Pectin_lyase_fold/virulence"/>
</dbReference>
<dbReference type="InterPro" id="IPR026457">
    <property type="entry name" value="CSLREA_Nterm"/>
</dbReference>
<dbReference type="EMBL" id="FNFD01000002">
    <property type="protein sequence ID" value="SDJ73184.1"/>
    <property type="molecule type" value="Genomic_DNA"/>
</dbReference>
<protein>
    <submittedName>
        <fullName evidence="2">CSLREA domain-containing protein</fullName>
    </submittedName>
</protein>
<keyword evidence="3" id="KW-1185">Reference proteome</keyword>
<gene>
    <name evidence="2" type="ORF">SAMN05216186_102464</name>
</gene>
<accession>A0A1G8W497</accession>
<reference evidence="2 3" key="1">
    <citation type="submission" date="2016-10" db="EMBL/GenBank/DDBJ databases">
        <authorList>
            <person name="de Groot N.N."/>
        </authorList>
    </citation>
    <scope>NUCLEOTIDE SEQUENCE [LARGE SCALE GENOMIC DNA]</scope>
    <source>
        <strain evidence="2 3">JCM 21544</strain>
    </source>
</reference>
<keyword evidence="1" id="KW-0732">Signal</keyword>
<dbReference type="RefSeq" id="WP_084334569.1">
    <property type="nucleotide sequence ID" value="NZ_CBKZNZ010000067.1"/>
</dbReference>
<dbReference type="AlphaFoldDB" id="A0A1G8W497"/>
<dbReference type="SUPFAM" id="SSF51126">
    <property type="entry name" value="Pectin lyase-like"/>
    <property type="match status" value="1"/>
</dbReference>
<dbReference type="STRING" id="137658.SAMN05216186_102464"/>
<feature type="signal peptide" evidence="1">
    <location>
        <begin position="1"/>
        <end position="19"/>
    </location>
</feature>
<dbReference type="Proteomes" id="UP000198706">
    <property type="component" value="Unassembled WGS sequence"/>
</dbReference>
<name>A0A1G8W497_9PSED</name>
<dbReference type="NCBIfam" id="TIGR04214">
    <property type="entry name" value="CSLREA_Nterm"/>
    <property type="match status" value="1"/>
</dbReference>
<dbReference type="OrthoDB" id="6711740at2"/>
<evidence type="ECO:0000256" key="1">
    <source>
        <dbReference type="SAM" id="SignalP"/>
    </source>
</evidence>
<organism evidence="2 3">
    <name type="scientific">Pseudomonas indica</name>
    <dbReference type="NCBI Taxonomy" id="137658"/>
    <lineage>
        <taxon>Bacteria</taxon>
        <taxon>Pseudomonadati</taxon>
        <taxon>Pseudomonadota</taxon>
        <taxon>Gammaproteobacteria</taxon>
        <taxon>Pseudomonadales</taxon>
        <taxon>Pseudomonadaceae</taxon>
        <taxon>Pseudomonas</taxon>
    </lineage>
</organism>
<evidence type="ECO:0000313" key="3">
    <source>
        <dbReference type="Proteomes" id="UP000198706"/>
    </source>
</evidence>
<dbReference type="NCBIfam" id="NF041518">
    <property type="entry name" value="choice_anch_Q"/>
    <property type="match status" value="1"/>
</dbReference>
<proteinExistence type="predicted"/>
<evidence type="ECO:0000313" key="2">
    <source>
        <dbReference type="EMBL" id="SDJ73184.1"/>
    </source>
</evidence>